<dbReference type="STRING" id="1798228.SAMN05216574_1193"/>
<dbReference type="EMBL" id="FOND01000019">
    <property type="protein sequence ID" value="SFF60599.1"/>
    <property type="molecule type" value="Genomic_DNA"/>
</dbReference>
<dbReference type="OrthoDB" id="3290158at2"/>
<accession>A0A1I2K2K1</accession>
<protein>
    <submittedName>
        <fullName evidence="2">Ferric iron reductase protein FhuF, involved in iron transport</fullName>
    </submittedName>
</protein>
<keyword evidence="3" id="KW-1185">Reference proteome</keyword>
<evidence type="ECO:0000313" key="2">
    <source>
        <dbReference type="EMBL" id="SFF60599.1"/>
    </source>
</evidence>
<evidence type="ECO:0000313" key="3">
    <source>
        <dbReference type="Proteomes" id="UP000198589"/>
    </source>
</evidence>
<reference evidence="3" key="1">
    <citation type="submission" date="2016-10" db="EMBL/GenBank/DDBJ databases">
        <authorList>
            <person name="Varghese N."/>
            <person name="Submissions S."/>
        </authorList>
    </citation>
    <scope>NUCLEOTIDE SEQUENCE [LARGE SCALE GENOMIC DNA]</scope>
    <source>
        <strain evidence="3">DSM 46838</strain>
    </source>
</reference>
<feature type="domain" description="Ferric siderophore reductase C-terminal" evidence="1">
    <location>
        <begin position="205"/>
        <end position="225"/>
    </location>
</feature>
<name>A0A1I2K2K1_9ACTN</name>
<dbReference type="Proteomes" id="UP000198589">
    <property type="component" value="Unassembled WGS sequence"/>
</dbReference>
<gene>
    <name evidence="2" type="ORF">SAMN05216574_1193</name>
</gene>
<dbReference type="AlphaFoldDB" id="A0A1I2K2K1"/>
<evidence type="ECO:0000259" key="1">
    <source>
        <dbReference type="Pfam" id="PF11575"/>
    </source>
</evidence>
<dbReference type="GO" id="GO:0051537">
    <property type="term" value="F:2 iron, 2 sulfur cluster binding"/>
    <property type="evidence" value="ECO:0007669"/>
    <property type="project" value="InterPro"/>
</dbReference>
<dbReference type="Pfam" id="PF11575">
    <property type="entry name" value="FhuF_C"/>
    <property type="match status" value="1"/>
</dbReference>
<organism evidence="2 3">
    <name type="scientific">Blastococcus tunisiensis</name>
    <dbReference type="NCBI Taxonomy" id="1798228"/>
    <lineage>
        <taxon>Bacteria</taxon>
        <taxon>Bacillati</taxon>
        <taxon>Actinomycetota</taxon>
        <taxon>Actinomycetes</taxon>
        <taxon>Geodermatophilales</taxon>
        <taxon>Geodermatophilaceae</taxon>
        <taxon>Blastococcus</taxon>
    </lineage>
</organism>
<sequence length="236" mass="24292">MAAAGVLGPFFCVDERRAPDWTCWAALSADAKALRLRTDEVRAVLAAGPGSPDVEPGVVASLTHLGLVARLVSPLLGAALLSGVLPVTPVEDVHIDLTGANPLPLALPATSAVAIGSAEELAAAFQLHWLTPAVRPFTRAVRAFWSVSPRVLEGNVTSAVAGALRMAGTARPELAARADAVLDALLGSGPLAGTGRRRDDGSFVRRSCCLFYRLPGAGICGDCVLDARARGDENGA</sequence>
<dbReference type="InterPro" id="IPR024726">
    <property type="entry name" value="FhuF_C"/>
</dbReference>
<proteinExistence type="predicted"/>